<reference evidence="3" key="1">
    <citation type="submission" date="2023-06" db="EMBL/GenBank/DDBJ databases">
        <title>Male Hemibagrus guttatus genome.</title>
        <authorList>
            <person name="Bian C."/>
        </authorList>
    </citation>
    <scope>NUCLEOTIDE SEQUENCE</scope>
    <source>
        <strain evidence="3">Male_cb2023</strain>
        <tissue evidence="3">Muscle</tissue>
    </source>
</reference>
<dbReference type="EMBL" id="JAUCMX010000013">
    <property type="protein sequence ID" value="KAK3526589.1"/>
    <property type="molecule type" value="Genomic_DNA"/>
</dbReference>
<evidence type="ECO:0000313" key="4">
    <source>
        <dbReference type="Proteomes" id="UP001274896"/>
    </source>
</evidence>
<evidence type="ECO:0000256" key="1">
    <source>
        <dbReference type="SAM" id="Phobius"/>
    </source>
</evidence>
<accession>A0AAE0QP15</accession>
<sequence length="114" mass="12996">MNIKIWGSNMITILIGNYSDVLNNTAYQNGPLDNQEYRVALVLFTYLKINDRLVDIQQSIYSITPFAKNIAKPLDPTLNTDAIVLRVVLPIICLFIIVIIVVIVRRLHQIHHPS</sequence>
<protein>
    <recommendedName>
        <fullName evidence="2">PTPRJ transmembrane domain-containing protein</fullName>
    </recommendedName>
</protein>
<feature type="transmembrane region" description="Helical" evidence="1">
    <location>
        <begin position="83"/>
        <end position="104"/>
    </location>
</feature>
<keyword evidence="1" id="KW-0812">Transmembrane</keyword>
<evidence type="ECO:0000259" key="2">
    <source>
        <dbReference type="Pfam" id="PF18861"/>
    </source>
</evidence>
<keyword evidence="4" id="KW-1185">Reference proteome</keyword>
<gene>
    <name evidence="3" type="ORF">QTP70_030728</name>
</gene>
<name>A0AAE0QP15_9TELE</name>
<evidence type="ECO:0000313" key="3">
    <source>
        <dbReference type="EMBL" id="KAK3526589.1"/>
    </source>
</evidence>
<dbReference type="Pfam" id="PF18861">
    <property type="entry name" value="PTP_tm"/>
    <property type="match status" value="1"/>
</dbReference>
<keyword evidence="1" id="KW-1133">Transmembrane helix</keyword>
<organism evidence="3 4">
    <name type="scientific">Hemibagrus guttatus</name>
    <dbReference type="NCBI Taxonomy" id="175788"/>
    <lineage>
        <taxon>Eukaryota</taxon>
        <taxon>Metazoa</taxon>
        <taxon>Chordata</taxon>
        <taxon>Craniata</taxon>
        <taxon>Vertebrata</taxon>
        <taxon>Euteleostomi</taxon>
        <taxon>Actinopterygii</taxon>
        <taxon>Neopterygii</taxon>
        <taxon>Teleostei</taxon>
        <taxon>Ostariophysi</taxon>
        <taxon>Siluriformes</taxon>
        <taxon>Bagridae</taxon>
        <taxon>Hemibagrus</taxon>
    </lineage>
</organism>
<dbReference type="InterPro" id="IPR041201">
    <property type="entry name" value="PTPRJ_TM"/>
</dbReference>
<keyword evidence="1" id="KW-0472">Membrane</keyword>
<feature type="domain" description="PTPRJ transmembrane" evidence="2">
    <location>
        <begin position="9"/>
        <end position="70"/>
    </location>
</feature>
<comment type="caution">
    <text evidence="3">The sequence shown here is derived from an EMBL/GenBank/DDBJ whole genome shotgun (WGS) entry which is preliminary data.</text>
</comment>
<proteinExistence type="predicted"/>
<dbReference type="AlphaFoldDB" id="A0AAE0QP15"/>
<dbReference type="Proteomes" id="UP001274896">
    <property type="component" value="Unassembled WGS sequence"/>
</dbReference>